<dbReference type="InterPro" id="IPR008792">
    <property type="entry name" value="PQQD"/>
</dbReference>
<evidence type="ECO:0000313" key="1">
    <source>
        <dbReference type="EMBL" id="MCB5182191.1"/>
    </source>
</evidence>
<dbReference type="InterPro" id="IPR041881">
    <property type="entry name" value="PqqD_sf"/>
</dbReference>
<sequence>MKLRNRAHLSVADTEYGSVLLDARSGEYWQLNPSAAVVARTLLDGGGSAEAATRLTEAFDVDGARAAADVEALLAAMRAAGVVIQE</sequence>
<dbReference type="Pfam" id="PF05402">
    <property type="entry name" value="PqqD"/>
    <property type="match status" value="1"/>
</dbReference>
<dbReference type="Proteomes" id="UP001199054">
    <property type="component" value="Unassembled WGS sequence"/>
</dbReference>
<accession>A0ABS8BCD8</accession>
<name>A0ABS8BCD8_9ACTN</name>
<dbReference type="Gene3D" id="1.10.10.1150">
    <property type="entry name" value="Coenzyme PQQ synthesis protein D (PqqD)"/>
    <property type="match status" value="1"/>
</dbReference>
<evidence type="ECO:0000313" key="2">
    <source>
        <dbReference type="Proteomes" id="UP001199054"/>
    </source>
</evidence>
<dbReference type="RefSeq" id="WP_226729285.1">
    <property type="nucleotide sequence ID" value="NZ_JAJAUY010000111.1"/>
</dbReference>
<gene>
    <name evidence="1" type="ORF">LG632_22760</name>
</gene>
<comment type="caution">
    <text evidence="1">The sequence shown here is derived from an EMBL/GenBank/DDBJ whole genome shotgun (WGS) entry which is preliminary data.</text>
</comment>
<dbReference type="NCBIfam" id="NF033530">
    <property type="entry name" value="lasso_PqqD_Strm"/>
    <property type="match status" value="1"/>
</dbReference>
<dbReference type="EMBL" id="JAJAUY010000111">
    <property type="protein sequence ID" value="MCB5182191.1"/>
    <property type="molecule type" value="Genomic_DNA"/>
</dbReference>
<keyword evidence="2" id="KW-1185">Reference proteome</keyword>
<organism evidence="1 2">
    <name type="scientific">Streptomyces antimicrobicus</name>
    <dbReference type="NCBI Taxonomy" id="2883108"/>
    <lineage>
        <taxon>Bacteria</taxon>
        <taxon>Bacillati</taxon>
        <taxon>Actinomycetota</taxon>
        <taxon>Actinomycetes</taxon>
        <taxon>Kitasatosporales</taxon>
        <taxon>Streptomycetaceae</taxon>
        <taxon>Streptomyces</taxon>
    </lineage>
</organism>
<proteinExistence type="predicted"/>
<protein>
    <submittedName>
        <fullName evidence="1">Lasso peptide biosynthesis PqqD family chaperone</fullName>
    </submittedName>
</protein>
<reference evidence="1 2" key="1">
    <citation type="submission" date="2021-10" db="EMBL/GenBank/DDBJ databases">
        <title>Streptomyces sp. strain SMC 277, a novel streptomycete isolated from soil.</title>
        <authorList>
            <person name="Chanama M."/>
        </authorList>
    </citation>
    <scope>NUCLEOTIDE SEQUENCE [LARGE SCALE GENOMIC DNA]</scope>
    <source>
        <strain evidence="1 2">SMC 277</strain>
    </source>
</reference>